<proteinExistence type="predicted"/>
<reference evidence="3" key="1">
    <citation type="journal article" date="2019" name="Int. J. Syst. Evol. Microbiol.">
        <title>The Global Catalogue of Microorganisms (GCM) 10K type strain sequencing project: providing services to taxonomists for standard genome sequencing and annotation.</title>
        <authorList>
            <consortium name="The Broad Institute Genomics Platform"/>
            <consortium name="The Broad Institute Genome Sequencing Center for Infectious Disease"/>
            <person name="Wu L."/>
            <person name="Ma J."/>
        </authorList>
    </citation>
    <scope>NUCLEOTIDE SEQUENCE [LARGE SCALE GENOMIC DNA]</scope>
    <source>
        <strain evidence="3">CGMCC 1.12989</strain>
    </source>
</reference>
<dbReference type="InterPro" id="IPR016040">
    <property type="entry name" value="NAD(P)-bd_dom"/>
</dbReference>
<dbReference type="SUPFAM" id="SSF51735">
    <property type="entry name" value="NAD(P)-binding Rossmann-fold domains"/>
    <property type="match status" value="1"/>
</dbReference>
<keyword evidence="3" id="KW-1185">Reference proteome</keyword>
<evidence type="ECO:0000313" key="2">
    <source>
        <dbReference type="EMBL" id="MFC4294787.1"/>
    </source>
</evidence>
<dbReference type="Proteomes" id="UP001595828">
    <property type="component" value="Unassembled WGS sequence"/>
</dbReference>
<dbReference type="InterPro" id="IPR036291">
    <property type="entry name" value="NAD(P)-bd_dom_sf"/>
</dbReference>
<evidence type="ECO:0000313" key="3">
    <source>
        <dbReference type="Proteomes" id="UP001595828"/>
    </source>
</evidence>
<dbReference type="PANTHER" id="PTHR14097:SF7">
    <property type="entry name" value="OXIDOREDUCTASE HTATIP2"/>
    <property type="match status" value="1"/>
</dbReference>
<dbReference type="Pfam" id="PF13460">
    <property type="entry name" value="NAD_binding_10"/>
    <property type="match status" value="1"/>
</dbReference>
<accession>A0ABV8RPG1</accession>
<gene>
    <name evidence="2" type="ORF">ACFO0A_06895</name>
</gene>
<name>A0ABV8RPG1_9SPHN</name>
<sequence>MSEPRRLLLAGATGLVGRAIIDAAVGHGELRLVAVARREMPLPEGARMELLVAAAEGWPAAIAAARPNAVLIALGTTIAAQNGDREAFVAIDHDLVVEVAEAALAAGATHCIVVSSVGAAAQSRNFYLSTKGQVEDALGALGFARLDVLRPGLLRGARGGAVRLGETLAKIASPVADLMLHGGLRRYRSVPARTVAQAMLALACEGEPGSFVHEHDAIRQAARAFRGSSAGRR</sequence>
<feature type="domain" description="NAD(P)-binding" evidence="1">
    <location>
        <begin position="11"/>
        <end position="140"/>
    </location>
</feature>
<protein>
    <submittedName>
        <fullName evidence="2">NAD(P)H-binding protein</fullName>
    </submittedName>
</protein>
<dbReference type="RefSeq" id="WP_379538275.1">
    <property type="nucleotide sequence ID" value="NZ_JBHSDR010000004.1"/>
</dbReference>
<comment type="caution">
    <text evidence="2">The sequence shown here is derived from an EMBL/GenBank/DDBJ whole genome shotgun (WGS) entry which is preliminary data.</text>
</comment>
<evidence type="ECO:0000259" key="1">
    <source>
        <dbReference type="Pfam" id="PF13460"/>
    </source>
</evidence>
<dbReference type="EMBL" id="JBHSDR010000004">
    <property type="protein sequence ID" value="MFC4294787.1"/>
    <property type="molecule type" value="Genomic_DNA"/>
</dbReference>
<organism evidence="2 3">
    <name type="scientific">Novosphingobium tardum</name>
    <dbReference type="NCBI Taxonomy" id="1538021"/>
    <lineage>
        <taxon>Bacteria</taxon>
        <taxon>Pseudomonadati</taxon>
        <taxon>Pseudomonadota</taxon>
        <taxon>Alphaproteobacteria</taxon>
        <taxon>Sphingomonadales</taxon>
        <taxon>Sphingomonadaceae</taxon>
        <taxon>Novosphingobium</taxon>
    </lineage>
</organism>
<dbReference type="Gene3D" id="3.40.50.720">
    <property type="entry name" value="NAD(P)-binding Rossmann-like Domain"/>
    <property type="match status" value="1"/>
</dbReference>
<dbReference type="PANTHER" id="PTHR14097">
    <property type="entry name" value="OXIDOREDUCTASE HTATIP2"/>
    <property type="match status" value="1"/>
</dbReference>